<feature type="compositionally biased region" description="Basic residues" evidence="1">
    <location>
        <begin position="101"/>
        <end position="128"/>
    </location>
</feature>
<accession>A0A7S2DDJ0</accession>
<gene>
    <name evidence="2" type="ORF">DSPE1174_LOCUS21408</name>
</gene>
<dbReference type="AlphaFoldDB" id="A0A7S2DDJ0"/>
<feature type="region of interest" description="Disordered" evidence="1">
    <location>
        <begin position="1"/>
        <end position="143"/>
    </location>
</feature>
<organism evidence="2">
    <name type="scientific">Octactis speculum</name>
    <dbReference type="NCBI Taxonomy" id="3111310"/>
    <lineage>
        <taxon>Eukaryota</taxon>
        <taxon>Sar</taxon>
        <taxon>Stramenopiles</taxon>
        <taxon>Ochrophyta</taxon>
        <taxon>Dictyochophyceae</taxon>
        <taxon>Dictyochales</taxon>
        <taxon>Dictyochaceae</taxon>
        <taxon>Octactis</taxon>
    </lineage>
</organism>
<dbReference type="PANTHER" id="PTHR14580">
    <property type="entry name" value="MULTIPLE MYELOMA TUMOR-ASSOCIATED PROTEIN 2 FAMILY MEMBER"/>
    <property type="match status" value="1"/>
</dbReference>
<evidence type="ECO:0000256" key="1">
    <source>
        <dbReference type="SAM" id="MobiDB-lite"/>
    </source>
</evidence>
<feature type="compositionally biased region" description="Basic and acidic residues" evidence="1">
    <location>
        <begin position="53"/>
        <end position="81"/>
    </location>
</feature>
<feature type="compositionally biased region" description="Basic and acidic residues" evidence="1">
    <location>
        <begin position="89"/>
        <end position="100"/>
    </location>
</feature>
<protein>
    <submittedName>
        <fullName evidence="2">Uncharacterized protein</fullName>
    </submittedName>
</protein>
<name>A0A7S2DDJ0_9STRA</name>
<reference evidence="2" key="1">
    <citation type="submission" date="2021-01" db="EMBL/GenBank/DDBJ databases">
        <authorList>
            <person name="Corre E."/>
            <person name="Pelletier E."/>
            <person name="Niang G."/>
            <person name="Scheremetjew M."/>
            <person name="Finn R."/>
            <person name="Kale V."/>
            <person name="Holt S."/>
            <person name="Cochrane G."/>
            <person name="Meng A."/>
            <person name="Brown T."/>
            <person name="Cohen L."/>
        </authorList>
    </citation>
    <scope>NUCLEOTIDE SEQUENCE</scope>
    <source>
        <strain evidence="2">CCMP1381</strain>
    </source>
</reference>
<dbReference type="InterPro" id="IPR039207">
    <property type="entry name" value="MMTAG2-like"/>
</dbReference>
<dbReference type="PANTHER" id="PTHR14580:SF0">
    <property type="entry name" value="MULTIPLE MYELOMA TUMOR-ASSOCIATED PROTEIN 2"/>
    <property type="match status" value="1"/>
</dbReference>
<proteinExistence type="predicted"/>
<evidence type="ECO:0000313" key="2">
    <source>
        <dbReference type="EMBL" id="CAD9451397.1"/>
    </source>
</evidence>
<sequence>MLSESLGLAPKRRRNNSTALEEQEVRQLIAKGEMERDDVDVERVEGLGAGASRGHEHMPKKTLVEKELARRAKEAEDERRVGRLSGVEGSERQESRASEKSRRHSEKKERKREKKERKRAKKEKKRERKRSERDSRSGSESLS</sequence>
<dbReference type="EMBL" id="HBGS01041575">
    <property type="protein sequence ID" value="CAD9451397.1"/>
    <property type="molecule type" value="Transcribed_RNA"/>
</dbReference>